<evidence type="ECO:0000256" key="1">
    <source>
        <dbReference type="SAM" id="MobiDB-lite"/>
    </source>
</evidence>
<dbReference type="EMBL" id="JAHCDA010000001">
    <property type="protein sequence ID" value="MBS7810523.1"/>
    <property type="molecule type" value="Genomic_DNA"/>
</dbReference>
<keyword evidence="3" id="KW-1185">Reference proteome</keyword>
<feature type="region of interest" description="Disordered" evidence="1">
    <location>
        <begin position="258"/>
        <end position="283"/>
    </location>
</feature>
<proteinExistence type="predicted"/>
<organism evidence="2 3">
    <name type="scientific">Roseococcus pinisoli</name>
    <dbReference type="NCBI Taxonomy" id="2835040"/>
    <lineage>
        <taxon>Bacteria</taxon>
        <taxon>Pseudomonadati</taxon>
        <taxon>Pseudomonadota</taxon>
        <taxon>Alphaproteobacteria</taxon>
        <taxon>Acetobacterales</taxon>
        <taxon>Roseomonadaceae</taxon>
        <taxon>Roseococcus</taxon>
    </lineage>
</organism>
<evidence type="ECO:0000313" key="2">
    <source>
        <dbReference type="EMBL" id="MBS7810523.1"/>
    </source>
</evidence>
<protein>
    <submittedName>
        <fullName evidence="2">Uncharacterized protein</fullName>
    </submittedName>
</protein>
<evidence type="ECO:0000313" key="3">
    <source>
        <dbReference type="Proteomes" id="UP000766336"/>
    </source>
</evidence>
<sequence length="283" mass="30717">MLEGTPWFKTLPGGARWLCFQLVKLMATPSYAGAIPFADARRVSLLVSMEVSEVETQLETLVESGLLARDEKGRLSCPSLGAVAARAAVARHNGSHGGRPRKGETAEQMHQRRQREMLYPIAGGTPEKPSETQRWETASAGAAPRTTSSSSLKSETTQSVARDGDWQQVARRIVAELGLSSPRIVWTPVRDWMAAGATPEIIMRAVHRQAGEKGFDPAKVFSLNFFRNEVKAEIGAAASGGSGTAAAFYGHEETDLDRQHRAWAESGYRGPPPRLARSQQHAA</sequence>
<dbReference type="Proteomes" id="UP000766336">
    <property type="component" value="Unassembled WGS sequence"/>
</dbReference>
<gene>
    <name evidence="2" type="ORF">KHU32_06215</name>
</gene>
<feature type="region of interest" description="Disordered" evidence="1">
    <location>
        <begin position="90"/>
        <end position="160"/>
    </location>
</feature>
<comment type="caution">
    <text evidence="2">The sequence shown here is derived from an EMBL/GenBank/DDBJ whole genome shotgun (WGS) entry which is preliminary data.</text>
</comment>
<reference evidence="2 3" key="1">
    <citation type="submission" date="2021-05" db="EMBL/GenBank/DDBJ databases">
        <title>Roseococcus sp. XZZS9, whole genome shotgun sequencing project.</title>
        <authorList>
            <person name="Zhao G."/>
            <person name="Shen L."/>
        </authorList>
    </citation>
    <scope>NUCLEOTIDE SEQUENCE [LARGE SCALE GENOMIC DNA]</scope>
    <source>
        <strain evidence="2 3">XZZS9</strain>
    </source>
</reference>
<feature type="compositionally biased region" description="Low complexity" evidence="1">
    <location>
        <begin position="146"/>
        <end position="159"/>
    </location>
</feature>
<name>A0ABS5QAI7_9PROT</name>
<feature type="compositionally biased region" description="Basic and acidic residues" evidence="1">
    <location>
        <begin position="101"/>
        <end position="116"/>
    </location>
</feature>
<dbReference type="RefSeq" id="WP_213669136.1">
    <property type="nucleotide sequence ID" value="NZ_JAHCDA010000001.1"/>
</dbReference>
<accession>A0ABS5QAI7</accession>